<dbReference type="PANTHER" id="PTHR43776">
    <property type="entry name" value="TRANSPORT ATP-BINDING PROTEIN"/>
    <property type="match status" value="1"/>
</dbReference>
<dbReference type="InterPro" id="IPR027417">
    <property type="entry name" value="P-loop_NTPase"/>
</dbReference>
<dbReference type="EMBL" id="SLZR01000002">
    <property type="protein sequence ID" value="TCS43331.1"/>
    <property type="molecule type" value="Genomic_DNA"/>
</dbReference>
<evidence type="ECO:0000256" key="12">
    <source>
        <dbReference type="ARBA" id="ARBA00023136"/>
    </source>
</evidence>
<dbReference type="Proteomes" id="UP000295793">
    <property type="component" value="Unassembled WGS sequence"/>
</dbReference>
<feature type="domain" description="ABC transporter" evidence="18">
    <location>
        <begin position="319"/>
        <end position="570"/>
    </location>
</feature>
<dbReference type="SMART" id="SM00382">
    <property type="entry name" value="AAA"/>
    <property type="match status" value="2"/>
</dbReference>
<keyword evidence="5" id="KW-1003">Cell membrane</keyword>
<dbReference type="SUPFAM" id="SSF52540">
    <property type="entry name" value="P-loop containing nucleoside triphosphate hydrolases"/>
    <property type="match status" value="2"/>
</dbReference>
<keyword evidence="4" id="KW-0813">Transport</keyword>
<evidence type="ECO:0000256" key="5">
    <source>
        <dbReference type="ARBA" id="ARBA00022475"/>
    </source>
</evidence>
<evidence type="ECO:0000256" key="15">
    <source>
        <dbReference type="ARBA" id="ARBA00039050"/>
    </source>
</evidence>
<keyword evidence="10 19" id="KW-0067">ATP-binding</keyword>
<gene>
    <name evidence="19" type="ORF">BCF53_102358</name>
</gene>
<feature type="domain" description="ABC transporter" evidence="18">
    <location>
        <begin position="23"/>
        <end position="275"/>
    </location>
</feature>
<dbReference type="GO" id="GO:0016887">
    <property type="term" value="F:ATP hydrolysis activity"/>
    <property type="evidence" value="ECO:0007669"/>
    <property type="project" value="InterPro"/>
</dbReference>
<dbReference type="PROSITE" id="PS00211">
    <property type="entry name" value="ABC_TRANSPORTER_1"/>
    <property type="match status" value="2"/>
</dbReference>
<evidence type="ECO:0000256" key="7">
    <source>
        <dbReference type="ARBA" id="ARBA00022737"/>
    </source>
</evidence>
<evidence type="ECO:0000259" key="18">
    <source>
        <dbReference type="PROSITE" id="PS50893"/>
    </source>
</evidence>
<evidence type="ECO:0000256" key="11">
    <source>
        <dbReference type="ARBA" id="ARBA00022967"/>
    </source>
</evidence>
<comment type="similarity">
    <text evidence="14">Belongs to the ABC transporter superfamily. Glutathione importer (TC 3.A.1.5.11) family.</text>
</comment>
<dbReference type="Gene3D" id="3.40.50.300">
    <property type="entry name" value="P-loop containing nucleotide triphosphate hydrolases"/>
    <property type="match status" value="2"/>
</dbReference>
<dbReference type="CDD" id="cd03257">
    <property type="entry name" value="ABC_NikE_OppD_transporters"/>
    <property type="match status" value="2"/>
</dbReference>
<keyword evidence="6" id="KW-0997">Cell inner membrane</keyword>
<evidence type="ECO:0000256" key="8">
    <source>
        <dbReference type="ARBA" id="ARBA00022741"/>
    </source>
</evidence>
<dbReference type="AlphaFoldDB" id="A0A4R3IEV5"/>
<evidence type="ECO:0000256" key="1">
    <source>
        <dbReference type="ARBA" id="ARBA00004170"/>
    </source>
</evidence>
<dbReference type="GO" id="GO:0015833">
    <property type="term" value="P:peptide transport"/>
    <property type="evidence" value="ECO:0007669"/>
    <property type="project" value="InterPro"/>
</dbReference>
<keyword evidence="20" id="KW-1185">Reference proteome</keyword>
<protein>
    <recommendedName>
        <fullName evidence="16">Glutathione import ATP-binding protein GsiA</fullName>
        <ecNumber evidence="15">7.4.2.10</ecNumber>
    </recommendedName>
</protein>
<organism evidence="19 20">
    <name type="scientific">Reinekea marinisedimentorum</name>
    <dbReference type="NCBI Taxonomy" id="230495"/>
    <lineage>
        <taxon>Bacteria</taxon>
        <taxon>Pseudomonadati</taxon>
        <taxon>Pseudomonadota</taxon>
        <taxon>Gammaproteobacteria</taxon>
        <taxon>Oceanospirillales</taxon>
        <taxon>Saccharospirillaceae</taxon>
        <taxon>Reinekea</taxon>
    </lineage>
</organism>
<dbReference type="FunFam" id="3.40.50.300:FF:000016">
    <property type="entry name" value="Oligopeptide ABC transporter ATP-binding component"/>
    <property type="match status" value="2"/>
</dbReference>
<comment type="caution">
    <text evidence="19">The sequence shown here is derived from an EMBL/GenBank/DDBJ whole genome shotgun (WGS) entry which is preliminary data.</text>
</comment>
<dbReference type="EC" id="7.4.2.10" evidence="15"/>
<dbReference type="Pfam" id="PF08352">
    <property type="entry name" value="oligo_HPY"/>
    <property type="match status" value="1"/>
</dbReference>
<dbReference type="GO" id="GO:0005886">
    <property type="term" value="C:plasma membrane"/>
    <property type="evidence" value="ECO:0007669"/>
    <property type="project" value="UniProtKB-SubCell"/>
</dbReference>
<comment type="subcellular location">
    <subcellularLocation>
        <location evidence="2">Cell inner membrane</location>
    </subcellularLocation>
    <subcellularLocation>
        <location evidence="1">Membrane</location>
        <topology evidence="1">Peripheral membrane protein</topology>
    </subcellularLocation>
</comment>
<dbReference type="RefSeq" id="WP_132700171.1">
    <property type="nucleotide sequence ID" value="NZ_SLZR01000002.1"/>
</dbReference>
<comment type="subunit">
    <text evidence="3">The complex is composed of two ATP-binding proteins (GsiA), two transmembrane proteins (GsiC and GsiD) and a solute-binding protein (GsiB).</text>
</comment>
<keyword evidence="8" id="KW-0547">Nucleotide-binding</keyword>
<dbReference type="NCBIfam" id="TIGR01727">
    <property type="entry name" value="oligo_HPY"/>
    <property type="match status" value="1"/>
</dbReference>
<dbReference type="PROSITE" id="PS50893">
    <property type="entry name" value="ABC_TRANSPORTER_2"/>
    <property type="match status" value="2"/>
</dbReference>
<dbReference type="NCBIfam" id="NF007739">
    <property type="entry name" value="PRK10419.1"/>
    <property type="match status" value="2"/>
</dbReference>
<evidence type="ECO:0000256" key="17">
    <source>
        <dbReference type="ARBA" id="ARBA00047640"/>
    </source>
</evidence>
<dbReference type="InterPro" id="IPR003439">
    <property type="entry name" value="ABC_transporter-like_ATP-bd"/>
</dbReference>
<evidence type="ECO:0000256" key="6">
    <source>
        <dbReference type="ARBA" id="ARBA00022519"/>
    </source>
</evidence>
<keyword evidence="12" id="KW-0472">Membrane</keyword>
<evidence type="ECO:0000256" key="3">
    <source>
        <dbReference type="ARBA" id="ARBA00011469"/>
    </source>
</evidence>
<evidence type="ECO:0000313" key="20">
    <source>
        <dbReference type="Proteomes" id="UP000295793"/>
    </source>
</evidence>
<dbReference type="Pfam" id="PF00005">
    <property type="entry name" value="ABC_tran"/>
    <property type="match status" value="2"/>
</dbReference>
<name>A0A4R3IEV5_9GAMM</name>
<sequence length="625" mass="69386">MTQQASSPEQKCRGETFQPKPILSVNDLQVQFGSTPVVDKVSFDLYRSRTLAIVGESGSGKSISSLAIMGLVKHLGAKVSHGSMQFESDLLGSVDLAQLPEEKHRIIRGREISMIFQEPMASLNPVFTIGDQLCETLMIHRGISKKQAQAEACQLLDLVRIPQSKRILGYYPHQLSGGQLQRVMIAMAISCKPKILIADEPTTALDVTIQAQILGLISDLQNELNSGIIFISHNMAVVSEVADDILVMRNSKEVERNSMEGLLAEPKASYTRNLLSAVPELGSMQGLEKPRYFAQYSEEQETLPERDLDKQVKYAEPLLEVDKLSVRYSVHDGFMGKISHYVHAAEQVSFAIYPGETLSIVGESGSGKSTVGRTIQQLAEPHSGEVRLDGENLFELPSNRKKLFSREIQYVFQDPYGALNPRKTIGASIIEPAWVHGLVRSKKQADERVAELLEMVGLKAEHARRYPKEFSGGQRQRICIARALACEPKLIIADEAVSALDVSVQAQVVNLFMHLQETQGIAYLFISHDMAIVERISHRVAVMYLGQIVEIGSRQQIFENPQHPYTQKLIASVPTIRNRKQNKSPEMSAEIPSVIRKIGDEPDVHEYVEVTKGHLVANHSPALTN</sequence>
<dbReference type="GO" id="GO:0055085">
    <property type="term" value="P:transmembrane transport"/>
    <property type="evidence" value="ECO:0007669"/>
    <property type="project" value="UniProtKB-ARBA"/>
</dbReference>
<evidence type="ECO:0000256" key="2">
    <source>
        <dbReference type="ARBA" id="ARBA00004533"/>
    </source>
</evidence>
<evidence type="ECO:0000256" key="10">
    <source>
        <dbReference type="ARBA" id="ARBA00022840"/>
    </source>
</evidence>
<keyword evidence="9" id="KW-0378">Hydrolase</keyword>
<reference evidence="19 20" key="1">
    <citation type="submission" date="2019-03" db="EMBL/GenBank/DDBJ databases">
        <title>Genomic Encyclopedia of Archaeal and Bacterial Type Strains, Phase II (KMG-II): from individual species to whole genera.</title>
        <authorList>
            <person name="Goeker M."/>
        </authorList>
    </citation>
    <scope>NUCLEOTIDE SEQUENCE [LARGE SCALE GENOMIC DNA]</scope>
    <source>
        <strain evidence="19 20">DSM 15388</strain>
    </source>
</reference>
<dbReference type="NCBIfam" id="NF008453">
    <property type="entry name" value="PRK11308.1"/>
    <property type="match status" value="2"/>
</dbReference>
<keyword evidence="7" id="KW-0677">Repeat</keyword>
<dbReference type="InterPro" id="IPR013563">
    <property type="entry name" value="Oligopep_ABC_C"/>
</dbReference>
<evidence type="ECO:0000256" key="4">
    <source>
        <dbReference type="ARBA" id="ARBA00022448"/>
    </source>
</evidence>
<accession>A0A4R3IEV5</accession>
<dbReference type="GO" id="GO:0005524">
    <property type="term" value="F:ATP binding"/>
    <property type="evidence" value="ECO:0007669"/>
    <property type="project" value="UniProtKB-KW"/>
</dbReference>
<evidence type="ECO:0000256" key="13">
    <source>
        <dbReference type="ARBA" id="ARBA00037530"/>
    </source>
</evidence>
<dbReference type="InterPro" id="IPR017871">
    <property type="entry name" value="ABC_transporter-like_CS"/>
</dbReference>
<evidence type="ECO:0000256" key="14">
    <source>
        <dbReference type="ARBA" id="ARBA00038416"/>
    </source>
</evidence>
<comment type="catalytic activity">
    <reaction evidence="17">
        <text>glutathione(out) + ATP + H2O = glutathione(in) + ADP + phosphate + H(+)</text>
        <dbReference type="Rhea" id="RHEA:29791"/>
        <dbReference type="ChEBI" id="CHEBI:15377"/>
        <dbReference type="ChEBI" id="CHEBI:15378"/>
        <dbReference type="ChEBI" id="CHEBI:30616"/>
        <dbReference type="ChEBI" id="CHEBI:43474"/>
        <dbReference type="ChEBI" id="CHEBI:57925"/>
        <dbReference type="ChEBI" id="CHEBI:456216"/>
        <dbReference type="EC" id="7.4.2.10"/>
    </reaction>
</comment>
<keyword evidence="11" id="KW-1278">Translocase</keyword>
<dbReference type="InterPro" id="IPR003593">
    <property type="entry name" value="AAA+_ATPase"/>
</dbReference>
<evidence type="ECO:0000256" key="9">
    <source>
        <dbReference type="ARBA" id="ARBA00022801"/>
    </source>
</evidence>
<evidence type="ECO:0000313" key="19">
    <source>
        <dbReference type="EMBL" id="TCS43331.1"/>
    </source>
</evidence>
<proteinExistence type="inferred from homology"/>
<dbReference type="InterPro" id="IPR050319">
    <property type="entry name" value="ABC_transp_ATP-bind"/>
</dbReference>
<dbReference type="OrthoDB" id="9784450at2"/>
<comment type="function">
    <text evidence="13">Part of the ABC transporter complex GsiABCD involved in glutathione import. Responsible for energy coupling to the transport system.</text>
</comment>
<evidence type="ECO:0000256" key="16">
    <source>
        <dbReference type="ARBA" id="ARBA00041187"/>
    </source>
</evidence>
<dbReference type="PANTHER" id="PTHR43776:SF15">
    <property type="entry name" value="GLUTATHIONE IMPORT ATP-BINDING PROTEIN GSIA"/>
    <property type="match status" value="1"/>
</dbReference>